<dbReference type="Gene3D" id="2.10.25.10">
    <property type="entry name" value="Laminin"/>
    <property type="match status" value="10"/>
</dbReference>
<dbReference type="SUPFAM" id="SSF49899">
    <property type="entry name" value="Concanavalin A-like lectins/glucanases"/>
    <property type="match status" value="1"/>
</dbReference>
<dbReference type="InterPro" id="IPR000998">
    <property type="entry name" value="MAM_dom"/>
</dbReference>
<evidence type="ECO:0000256" key="11">
    <source>
        <dbReference type="ARBA" id="ARBA00022889"/>
    </source>
</evidence>
<evidence type="ECO:0000313" key="26">
    <source>
        <dbReference type="RefSeq" id="XP_019631604.1"/>
    </source>
</evidence>
<feature type="disulfide bond" evidence="14">
    <location>
        <begin position="1245"/>
        <end position="1286"/>
    </location>
</feature>
<feature type="domain" description="EGF-like" evidence="19">
    <location>
        <begin position="105"/>
        <end position="145"/>
    </location>
</feature>
<dbReference type="CDD" id="cd18989">
    <property type="entry name" value="LGIC_ECD_cation"/>
    <property type="match status" value="1"/>
</dbReference>
<evidence type="ECO:0000256" key="6">
    <source>
        <dbReference type="ARBA" id="ARBA00022572"/>
    </source>
</evidence>
<dbReference type="GO" id="GO:0016020">
    <property type="term" value="C:membrane"/>
    <property type="evidence" value="ECO:0007669"/>
    <property type="project" value="UniProtKB-SubCell"/>
</dbReference>
<dbReference type="CDD" id="cd07066">
    <property type="entry name" value="CRD_FZ"/>
    <property type="match status" value="2"/>
</dbReference>
<feature type="domain" description="EGF-like" evidence="19">
    <location>
        <begin position="146"/>
        <end position="187"/>
    </location>
</feature>
<evidence type="ECO:0000256" key="12">
    <source>
        <dbReference type="ARBA" id="ARBA00023157"/>
    </source>
</evidence>
<dbReference type="PROSITE" id="PS00010">
    <property type="entry name" value="ASX_HYDROXYL"/>
    <property type="match status" value="10"/>
</dbReference>
<feature type="chain" id="PRO_5027709005" evidence="18">
    <location>
        <begin position="22"/>
        <end position="1868"/>
    </location>
</feature>
<dbReference type="FunFam" id="2.10.25.10:FF:000945">
    <property type="entry name" value="Signal peptide, CUB domain, EGF-like 2"/>
    <property type="match status" value="8"/>
</dbReference>
<evidence type="ECO:0000259" key="21">
    <source>
        <dbReference type="PROSITE" id="PS50041"/>
    </source>
</evidence>
<keyword evidence="17" id="KW-1133">Transmembrane helix</keyword>
<dbReference type="CDD" id="cd00108">
    <property type="entry name" value="KR"/>
    <property type="match status" value="1"/>
</dbReference>
<feature type="domain" description="EGF-like" evidence="19">
    <location>
        <begin position="229"/>
        <end position="270"/>
    </location>
</feature>
<feature type="transmembrane region" description="Helical" evidence="17">
    <location>
        <begin position="1653"/>
        <end position="1671"/>
    </location>
</feature>
<dbReference type="PROSITE" id="PS50070">
    <property type="entry name" value="KRINGLE_2"/>
    <property type="match status" value="1"/>
</dbReference>
<keyword evidence="7 18" id="KW-0732">Signal</keyword>
<dbReference type="GO" id="GO:0005509">
    <property type="term" value="F:calcium ion binding"/>
    <property type="evidence" value="ECO:0007669"/>
    <property type="project" value="InterPro"/>
</dbReference>
<dbReference type="InterPro" id="IPR016186">
    <property type="entry name" value="C-type_lectin-like/link_sf"/>
</dbReference>
<dbReference type="CDD" id="cd00037">
    <property type="entry name" value="CLECT"/>
    <property type="match status" value="1"/>
</dbReference>
<dbReference type="InterPro" id="IPR020067">
    <property type="entry name" value="Frizzled_dom"/>
</dbReference>
<keyword evidence="8" id="KW-0677">Repeat</keyword>
<feature type="domain" description="MAM" evidence="22">
    <location>
        <begin position="661"/>
        <end position="822"/>
    </location>
</feature>
<dbReference type="InterPro" id="IPR001304">
    <property type="entry name" value="C-type_lectin-like"/>
</dbReference>
<evidence type="ECO:0000256" key="13">
    <source>
        <dbReference type="PROSITE-ProRule" id="PRU00076"/>
    </source>
</evidence>
<dbReference type="SUPFAM" id="SSF57535">
    <property type="entry name" value="Complement control module/SCR domain"/>
    <property type="match status" value="1"/>
</dbReference>
<name>A0A6P4ZCH7_BRABE</name>
<dbReference type="FunFam" id="2.70.170.10:FF:000064">
    <property type="entry name" value="Uncharacterized protein"/>
    <property type="match status" value="1"/>
</dbReference>
<dbReference type="InterPro" id="IPR038178">
    <property type="entry name" value="Kringle_sf"/>
</dbReference>
<evidence type="ECO:0000259" key="22">
    <source>
        <dbReference type="PROSITE" id="PS50060"/>
    </source>
</evidence>
<evidence type="ECO:0000256" key="1">
    <source>
        <dbReference type="ARBA" id="ARBA00004141"/>
    </source>
</evidence>
<dbReference type="GO" id="GO:0005524">
    <property type="term" value="F:ATP binding"/>
    <property type="evidence" value="ECO:0007669"/>
    <property type="project" value="UniProtKB-KW"/>
</dbReference>
<evidence type="ECO:0000259" key="20">
    <source>
        <dbReference type="PROSITE" id="PS50038"/>
    </source>
</evidence>
<evidence type="ECO:0000256" key="3">
    <source>
        <dbReference type="ARBA" id="ARBA00009738"/>
    </source>
</evidence>
<keyword evidence="11" id="KW-0130">Cell adhesion</keyword>
<keyword evidence="17" id="KW-0812">Transmembrane</keyword>
<dbReference type="FunFam" id="2.10.25.10:FF:000653">
    <property type="entry name" value="Putative Fibrillin-1"/>
    <property type="match status" value="2"/>
</dbReference>
<feature type="domain" description="EGF-like" evidence="19">
    <location>
        <begin position="394"/>
        <end position="434"/>
    </location>
</feature>
<dbReference type="InterPro" id="IPR036790">
    <property type="entry name" value="Frizzled_dom_sf"/>
</dbReference>
<dbReference type="SUPFAM" id="SSF90112">
    <property type="entry name" value="Neurotransmitter-gated ion-channel transmembrane pore"/>
    <property type="match status" value="1"/>
</dbReference>
<feature type="domain" description="C-type lectin" evidence="21">
    <location>
        <begin position="964"/>
        <end position="1091"/>
    </location>
</feature>
<dbReference type="InterPro" id="IPR000001">
    <property type="entry name" value="Kringle"/>
</dbReference>
<dbReference type="PROSITE" id="PS50038">
    <property type="entry name" value="FZ"/>
    <property type="match status" value="2"/>
</dbReference>
<dbReference type="Gene3D" id="3.10.100.10">
    <property type="entry name" value="Mannose-Binding Protein A, subunit A"/>
    <property type="match status" value="2"/>
</dbReference>
<dbReference type="Gene3D" id="2.40.20.10">
    <property type="entry name" value="Plasminogen Kringle 4"/>
    <property type="match status" value="1"/>
</dbReference>
<keyword evidence="5" id="KW-0597">Phosphoprotein</keyword>
<feature type="disulfide bond" evidence="16">
    <location>
        <begin position="1390"/>
        <end position="1417"/>
    </location>
</feature>
<dbReference type="OrthoDB" id="10008700at2759"/>
<comment type="subcellular location">
    <subcellularLocation>
        <location evidence="1">Membrane</location>
        <topology evidence="1">Multi-pass membrane protein</topology>
    </subcellularLocation>
    <subcellularLocation>
        <location evidence="2">Membrane</location>
        <topology evidence="2">Single-pass type I membrane protein</topology>
    </subcellularLocation>
</comment>
<evidence type="ECO:0000313" key="25">
    <source>
        <dbReference type="Proteomes" id="UP000515135"/>
    </source>
</evidence>
<feature type="domain" description="C-type lectin" evidence="21">
    <location>
        <begin position="444"/>
        <end position="554"/>
    </location>
</feature>
<organism evidence="25 26">
    <name type="scientific">Branchiostoma belcheri</name>
    <name type="common">Amphioxus</name>
    <dbReference type="NCBI Taxonomy" id="7741"/>
    <lineage>
        <taxon>Eukaryota</taxon>
        <taxon>Metazoa</taxon>
        <taxon>Chordata</taxon>
        <taxon>Cephalochordata</taxon>
        <taxon>Leptocardii</taxon>
        <taxon>Amphioxiformes</taxon>
        <taxon>Branchiostomatidae</taxon>
        <taxon>Branchiostoma</taxon>
    </lineage>
</organism>
<dbReference type="GeneID" id="109475445"/>
<protein>
    <submittedName>
        <fullName evidence="26">Uncharacterized protein LOC109475445</fullName>
    </submittedName>
</protein>
<dbReference type="InterPro" id="IPR018056">
    <property type="entry name" value="Kringle_CS"/>
</dbReference>
<evidence type="ECO:0000256" key="16">
    <source>
        <dbReference type="PROSITE-ProRule" id="PRU00302"/>
    </source>
</evidence>
<dbReference type="InterPro" id="IPR000152">
    <property type="entry name" value="EGF-type_Asp/Asn_hydroxyl_site"/>
</dbReference>
<dbReference type="Pfam" id="PF01392">
    <property type="entry name" value="Fz"/>
    <property type="match status" value="1"/>
</dbReference>
<dbReference type="Gene3D" id="2.10.70.10">
    <property type="entry name" value="Complement Module, domain 1"/>
    <property type="match status" value="1"/>
</dbReference>
<dbReference type="SMART" id="SM00181">
    <property type="entry name" value="EGF"/>
    <property type="match status" value="10"/>
</dbReference>
<dbReference type="PANTHER" id="PTHR24050:SF28">
    <property type="entry name" value="UROMODULIN-LIKE"/>
    <property type="match status" value="1"/>
</dbReference>
<dbReference type="PANTHER" id="PTHR24050">
    <property type="entry name" value="PA14 DOMAIN-CONTAINING PROTEIN"/>
    <property type="match status" value="1"/>
</dbReference>
<comment type="caution">
    <text evidence="13">Lacks conserved residue(s) required for the propagation of feature annotation.</text>
</comment>
<dbReference type="InterPro" id="IPR006029">
    <property type="entry name" value="Neurotrans-gated_channel_TM"/>
</dbReference>
<evidence type="ECO:0000256" key="7">
    <source>
        <dbReference type="ARBA" id="ARBA00022729"/>
    </source>
</evidence>
<dbReference type="InterPro" id="IPR000436">
    <property type="entry name" value="Sushi_SCR_CCP_dom"/>
</dbReference>
<dbReference type="Pfam" id="PF00051">
    <property type="entry name" value="Kringle"/>
    <property type="match status" value="1"/>
</dbReference>
<accession>A0A6P4ZCH7</accession>
<keyword evidence="17" id="KW-0472">Membrane</keyword>
<dbReference type="InterPro" id="IPR036719">
    <property type="entry name" value="Neuro-gated_channel_TM_sf"/>
</dbReference>
<evidence type="ECO:0000256" key="10">
    <source>
        <dbReference type="ARBA" id="ARBA00022840"/>
    </source>
</evidence>
<dbReference type="PROSITE" id="PS50923">
    <property type="entry name" value="SUSHI"/>
    <property type="match status" value="1"/>
</dbReference>
<dbReference type="SMART" id="SM00063">
    <property type="entry name" value="FRI"/>
    <property type="match status" value="1"/>
</dbReference>
<dbReference type="SMART" id="SM00179">
    <property type="entry name" value="EGF_CA"/>
    <property type="match status" value="10"/>
</dbReference>
<dbReference type="InterPro" id="IPR016187">
    <property type="entry name" value="CTDL_fold"/>
</dbReference>
<dbReference type="Gene3D" id="1.20.58.390">
    <property type="entry name" value="Neurotransmitter-gated ion-channel transmembrane domain"/>
    <property type="match status" value="1"/>
</dbReference>
<feature type="domain" description="EGF-like" evidence="19">
    <location>
        <begin position="188"/>
        <end position="228"/>
    </location>
</feature>
<dbReference type="SUPFAM" id="SSF63501">
    <property type="entry name" value="Frizzled cysteine-rich domain"/>
    <property type="match status" value="2"/>
</dbReference>
<feature type="domain" description="EGF-like" evidence="19">
    <location>
        <begin position="353"/>
        <end position="393"/>
    </location>
</feature>
<dbReference type="Pfam" id="PF12947">
    <property type="entry name" value="EGF_3"/>
    <property type="match status" value="2"/>
</dbReference>
<feature type="domain" description="Kringle" evidence="23">
    <location>
        <begin position="1285"/>
        <end position="1357"/>
    </location>
</feature>
<dbReference type="InterPro" id="IPR052235">
    <property type="entry name" value="Nephronectin_domain"/>
</dbReference>
<dbReference type="Gene3D" id="1.10.2000.10">
    <property type="entry name" value="Frizzled cysteine-rich domain"/>
    <property type="match status" value="2"/>
</dbReference>
<evidence type="ECO:0000256" key="9">
    <source>
        <dbReference type="ARBA" id="ARBA00022741"/>
    </source>
</evidence>
<keyword evidence="16" id="KW-0768">Sushi</keyword>
<dbReference type="InterPro" id="IPR006202">
    <property type="entry name" value="Neur_chan_lig-bd"/>
</dbReference>
<dbReference type="SMART" id="SM00034">
    <property type="entry name" value="CLECT"/>
    <property type="match status" value="2"/>
</dbReference>
<comment type="similarity">
    <text evidence="3">Belongs to the nephronectin family.</text>
</comment>
<evidence type="ECO:0000256" key="5">
    <source>
        <dbReference type="ARBA" id="ARBA00022553"/>
    </source>
</evidence>
<evidence type="ECO:0000256" key="8">
    <source>
        <dbReference type="ARBA" id="ARBA00022737"/>
    </source>
</evidence>
<feature type="domain" description="EGF-like" evidence="19">
    <location>
        <begin position="64"/>
        <end position="104"/>
    </location>
</feature>
<dbReference type="InterPro" id="IPR001881">
    <property type="entry name" value="EGF-like_Ca-bd_dom"/>
</dbReference>
<dbReference type="InterPro" id="IPR035976">
    <property type="entry name" value="Sushi/SCR/CCP_sf"/>
</dbReference>
<dbReference type="PROSITE" id="PS01187">
    <property type="entry name" value="EGF_CA"/>
    <property type="match status" value="4"/>
</dbReference>
<feature type="signal peptide" evidence="18">
    <location>
        <begin position="1"/>
        <end position="21"/>
    </location>
</feature>
<evidence type="ECO:0000256" key="15">
    <source>
        <dbReference type="PROSITE-ProRule" id="PRU00121"/>
    </source>
</evidence>
<evidence type="ECO:0000256" key="14">
    <source>
        <dbReference type="PROSITE-ProRule" id="PRU00090"/>
    </source>
</evidence>
<dbReference type="Gene3D" id="2.70.170.10">
    <property type="entry name" value="Neurotransmitter-gated ion-channel ligand-binding domain"/>
    <property type="match status" value="1"/>
</dbReference>
<dbReference type="InterPro" id="IPR009030">
    <property type="entry name" value="Growth_fac_rcpt_cys_sf"/>
</dbReference>
<dbReference type="InterPro" id="IPR013320">
    <property type="entry name" value="ConA-like_dom_sf"/>
</dbReference>
<feature type="domain" description="Sushi" evidence="24">
    <location>
        <begin position="1350"/>
        <end position="1419"/>
    </location>
</feature>
<evidence type="ECO:0000256" key="2">
    <source>
        <dbReference type="ARBA" id="ARBA00004479"/>
    </source>
</evidence>
<dbReference type="Proteomes" id="UP000515135">
    <property type="component" value="Unplaced"/>
</dbReference>
<dbReference type="Pfam" id="PF00059">
    <property type="entry name" value="Lectin_C"/>
    <property type="match status" value="2"/>
</dbReference>
<dbReference type="InterPro" id="IPR000742">
    <property type="entry name" value="EGF"/>
</dbReference>
<dbReference type="Gene3D" id="2.60.120.200">
    <property type="match status" value="1"/>
</dbReference>
<dbReference type="PROSITE" id="PS01186">
    <property type="entry name" value="EGF_2"/>
    <property type="match status" value="9"/>
</dbReference>
<dbReference type="InterPro" id="IPR013806">
    <property type="entry name" value="Kringle-like"/>
</dbReference>
<gene>
    <name evidence="26" type="primary">LOC109475445</name>
</gene>
<dbReference type="GO" id="GO:0005230">
    <property type="term" value="F:extracellular ligand-gated monoatomic ion channel activity"/>
    <property type="evidence" value="ECO:0007669"/>
    <property type="project" value="InterPro"/>
</dbReference>
<evidence type="ECO:0000256" key="17">
    <source>
        <dbReference type="SAM" id="Phobius"/>
    </source>
</evidence>
<dbReference type="SUPFAM" id="SSF63712">
    <property type="entry name" value="Nicotinic receptor ligand binding domain-like"/>
    <property type="match status" value="1"/>
</dbReference>
<keyword evidence="25" id="KW-1185">Reference proteome</keyword>
<dbReference type="FunFam" id="1.10.2000.10:FF:000049">
    <property type="match status" value="1"/>
</dbReference>
<dbReference type="PROSITE" id="PS50060">
    <property type="entry name" value="MAM_2"/>
    <property type="match status" value="1"/>
</dbReference>
<keyword evidence="9" id="KW-0547">Nucleotide-binding</keyword>
<keyword evidence="6 15" id="KW-0420">Kringle</keyword>
<reference evidence="26" key="1">
    <citation type="submission" date="2025-08" db="UniProtKB">
        <authorList>
            <consortium name="RefSeq"/>
        </authorList>
    </citation>
    <scope>IDENTIFICATION</scope>
    <source>
        <tissue evidence="26">Gonad</tissue>
    </source>
</reference>
<evidence type="ECO:0000256" key="18">
    <source>
        <dbReference type="SAM" id="SignalP"/>
    </source>
</evidence>
<evidence type="ECO:0000256" key="4">
    <source>
        <dbReference type="ARBA" id="ARBA00022536"/>
    </source>
</evidence>
<dbReference type="SUPFAM" id="SSF56436">
    <property type="entry name" value="C-type lectin-like"/>
    <property type="match status" value="2"/>
</dbReference>
<feature type="domain" description="EGF-like" evidence="19">
    <location>
        <begin position="271"/>
        <end position="311"/>
    </location>
</feature>
<dbReference type="InterPro" id="IPR024731">
    <property type="entry name" value="NELL2-like_EGF"/>
</dbReference>
<feature type="transmembrane region" description="Helical" evidence="17">
    <location>
        <begin position="1623"/>
        <end position="1646"/>
    </location>
</feature>
<dbReference type="SUPFAM" id="SSF57440">
    <property type="entry name" value="Kringle-like"/>
    <property type="match status" value="2"/>
</dbReference>
<feature type="domain" description="FZ" evidence="20">
    <location>
        <begin position="1146"/>
        <end position="1289"/>
    </location>
</feature>
<dbReference type="CDD" id="cd06263">
    <property type="entry name" value="MAM"/>
    <property type="match status" value="1"/>
</dbReference>
<dbReference type="Pfam" id="PF07645">
    <property type="entry name" value="EGF_CA"/>
    <property type="match status" value="8"/>
</dbReference>
<dbReference type="GO" id="GO:0005576">
    <property type="term" value="C:extracellular region"/>
    <property type="evidence" value="ECO:0007669"/>
    <property type="project" value="UniProtKB-SubCell"/>
</dbReference>
<dbReference type="InterPro" id="IPR038050">
    <property type="entry name" value="Neuro_actylchol_rec"/>
</dbReference>
<dbReference type="SUPFAM" id="SSF57184">
    <property type="entry name" value="Growth factor receptor domain"/>
    <property type="match status" value="4"/>
</dbReference>
<feature type="domain" description="FZ" evidence="20">
    <location>
        <begin position="823"/>
        <end position="949"/>
    </location>
</feature>
<dbReference type="KEGG" id="bbel:109475445"/>
<sequence length="1868" mass="205748">MGLSAMETLFLLLFGLMAVNAVDTDECADLTHNCHSSATCHNTDGSFNCSCNLGFHGNGTFCQDTDECANLTHNCHSNATCHNTDGSFNCSCNLGFHGNGTFCQDTDECADLTHNCHSSATCRNTDGSFNCSCNLGFHGDGTYCSDVDECLNSTWNDCHVKATCLNTDGSFSCSCVNGYYGNGTFCQDTDECADLTHNCHSSATCHNTDGSFNCSCNLGFHGNGTHCSDIDECLNSTWNDCHVKATCLNTDGSFYCSCVNGYYGNGTFCQDTDECADLTHNCHSSATCHNTEGSFNCSCNLGFHGNGTSCSDTDECANLTHNCHSSATCHNTDGSFNCSCNLGFHGNGTFCSDTDECADLTHNCHSSATCHNTDGSFNCSCNLGFHGNGTSCSDTDECANLTHNCHSSATCHNTDGSFNCSCNYGLQGNGTYCTDICASGWRYYEDSCYLLSADLEGVYSRQGHESITWEQARVTCQALQGDLAIAPTTEEQEWITNQAGQDIWVGADDLQVWIDGTNMNESSVTSYNSGQCIATDASGLKGKDCDSRTMYMCERPPDPAPYRTLGCWRDPDGLAILSLEGHDGVLLDDYKTRADAVEKCYQAARRNGYRVFGLQDGGLCGSSDVAHLTYQTYGRSSVCQVDGEGGVGAKEVYKDIDGSPADCDFDINICQYTQVTTNNNINWQQTAGPTDSSSTGPAADSTTGFGSYIHIEASDAVQNDVASLESGVVYPDGARQKSCLSWRYHMYGSGTGTLRVLTKQQGTVPRQVWQESGDQGDSWLSKALTIHTTDPLQIMFEGTRGSSEYGDIALDDVVLTAGACRDCLEVPTQLQFCKSVNQYSRIFLPNAYGHATMDEVIASDEYRATLSLSNDRNATCHPDGLAFACYLLAPMCIDVRNVQPSATLREMCWSWCREIVDTSQNCISMNTEAKAMFLAEHCDGLSNTDCYHTERTLSKEAALGYSQFQGVWYKVFDERKTYADSLQTCSRDGGTLAMPKSADINQFLINLITDTAAQPDEVYRFGLSEPDEGGAWMWADGAILGVFSSWIVSDTAIKGCANYVDATKLNTTVQSRWSATWSASPCETLASFICQVEMTDCFYGHGHDYSGTAEITERGEMCASWETVKDKVTASHRVNLHFGRFDLSPGESGFCQGGRVHVMDGSWPDGKFDIIGCQAVPDNIKETCPASAYTTFPNHHRHLDFDAIVNSEEYNTTRTLSNKQCHEQIGEFLCYMVVSPCSGSKYAPCRSWCEELKLTCEQELDWTAVLPECSTFPSQHCYPGPISPDCYRGKGLNYRGTVDVTVTGRLCLPWNTRAYEVGAYSWANLEQNYCRNPDGAERPWCSVDATGRWEYCDIPPCDNQVCQDRGAQRRVLREPVRTFYWPGEKVTYSCEGGYSLRGAPEIKCSHEAEWELDLPTCIEDPRTRLLVDKFEKGSISPNLPPPGGNGLNITVAASIDDIIDLDEPGESITTATRIDLKWSDIRLKWVNSLYDLTKVFVEHDKIWKPKIKLRGSADKEFTGFPKDDLEMAHTGEVTWTMETILVTTCILDHFLFPFDNMTCHVCIRGDFRSDEIFVCAGVDEIGGDVITCHQHKQLKRGEWDVVYNLRVENKTACLELRLQRNSLYHMCTTVSPSIVLVLLMGITFCIPIDKGDRLSYGMSILLSMFVSLVVINDFLPKGSIFPLLGVLTITAIILMGVFMLATAVVISLSGREGALPAWARTVFLKHCAIAMRLGDLSKKRRKNAEEPPTVNNIEATIASTASTPERMPSFSVDRFNPEEEPRRRQNLMKILVSTNTVMWRIQNTLSATQNTLHKLNMWLGKNEEGNSSDSGEESEWMLLSRVLDRLCFVLYFSCLFLTLPIALYSRPN</sequence>
<dbReference type="InterPro" id="IPR018097">
    <property type="entry name" value="EGF_Ca-bd_CS"/>
</dbReference>
<evidence type="ECO:0000259" key="23">
    <source>
        <dbReference type="PROSITE" id="PS50070"/>
    </source>
</evidence>
<dbReference type="GO" id="GO:0007155">
    <property type="term" value="P:cell adhesion"/>
    <property type="evidence" value="ECO:0007669"/>
    <property type="project" value="UniProtKB-KW"/>
</dbReference>
<feature type="domain" description="EGF-like" evidence="19">
    <location>
        <begin position="23"/>
        <end position="63"/>
    </location>
</feature>
<keyword evidence="4 13" id="KW-0245">EGF-like domain</keyword>
<dbReference type="CDD" id="cd00054">
    <property type="entry name" value="EGF_CA"/>
    <property type="match status" value="10"/>
</dbReference>
<dbReference type="PROSITE" id="PS00021">
    <property type="entry name" value="KRINGLE_1"/>
    <property type="match status" value="1"/>
</dbReference>
<keyword evidence="12 16" id="KW-1015">Disulfide bond</keyword>
<dbReference type="PRINTS" id="PR00018">
    <property type="entry name" value="KRINGLE"/>
</dbReference>
<dbReference type="Pfam" id="PF02932">
    <property type="entry name" value="Neur_chan_memb"/>
    <property type="match status" value="1"/>
</dbReference>
<feature type="transmembrane region" description="Helical" evidence="17">
    <location>
        <begin position="1683"/>
        <end position="1706"/>
    </location>
</feature>
<dbReference type="InterPro" id="IPR049883">
    <property type="entry name" value="NOTCH1_EGF-like"/>
</dbReference>
<dbReference type="SMART" id="SM00130">
    <property type="entry name" value="KR"/>
    <property type="match status" value="1"/>
</dbReference>
<evidence type="ECO:0000259" key="19">
    <source>
        <dbReference type="PROSITE" id="PS50026"/>
    </source>
</evidence>
<dbReference type="RefSeq" id="XP_019631604.1">
    <property type="nucleotide sequence ID" value="XM_019776045.1"/>
</dbReference>
<dbReference type="SMART" id="SM00137">
    <property type="entry name" value="MAM"/>
    <property type="match status" value="1"/>
</dbReference>
<feature type="domain" description="EGF-like" evidence="19">
    <location>
        <begin position="312"/>
        <end position="352"/>
    </location>
</feature>
<dbReference type="Pfam" id="PF00629">
    <property type="entry name" value="MAM"/>
    <property type="match status" value="1"/>
</dbReference>
<dbReference type="PROSITE" id="PS50041">
    <property type="entry name" value="C_TYPE_LECTIN_2"/>
    <property type="match status" value="2"/>
</dbReference>
<dbReference type="PROSITE" id="PS50026">
    <property type="entry name" value="EGF_3"/>
    <property type="match status" value="10"/>
</dbReference>
<dbReference type="CDD" id="cd00033">
    <property type="entry name" value="CCP"/>
    <property type="match status" value="1"/>
</dbReference>
<dbReference type="CDD" id="cd19051">
    <property type="entry name" value="LGIC_TM_cation"/>
    <property type="match status" value="1"/>
</dbReference>
<proteinExistence type="inferred from homology"/>
<keyword evidence="10" id="KW-0067">ATP-binding</keyword>
<dbReference type="Pfam" id="PF02931">
    <property type="entry name" value="Neur_chan_LBD"/>
    <property type="match status" value="1"/>
</dbReference>
<dbReference type="SMART" id="SM00032">
    <property type="entry name" value="CCP"/>
    <property type="match status" value="1"/>
</dbReference>
<dbReference type="InterPro" id="IPR036734">
    <property type="entry name" value="Neur_chan_lig-bd_sf"/>
</dbReference>
<feature type="transmembrane region" description="Helical" evidence="17">
    <location>
        <begin position="1846"/>
        <end position="1865"/>
    </location>
</feature>
<evidence type="ECO:0000259" key="24">
    <source>
        <dbReference type="PROSITE" id="PS50923"/>
    </source>
</evidence>